<reference evidence="8 9" key="1">
    <citation type="submission" date="2019-07" db="EMBL/GenBank/DDBJ databases">
        <title>Genome sequencing for Ferrovibrio sp. K5.</title>
        <authorList>
            <person name="Park S.-J."/>
        </authorList>
    </citation>
    <scope>NUCLEOTIDE SEQUENCE [LARGE SCALE GENOMIC DNA]</scope>
    <source>
        <strain evidence="8 9">K5</strain>
    </source>
</reference>
<name>A0A516H0N1_9PROT</name>
<protein>
    <submittedName>
        <fullName evidence="8">DEAD/DEAH box helicase</fullName>
    </submittedName>
</protein>
<keyword evidence="4" id="KW-0067">ATP-binding</keyword>
<evidence type="ECO:0000256" key="2">
    <source>
        <dbReference type="ARBA" id="ARBA00022801"/>
    </source>
</evidence>
<dbReference type="PROSITE" id="PS51192">
    <property type="entry name" value="HELICASE_ATP_BIND_1"/>
    <property type="match status" value="1"/>
</dbReference>
<dbReference type="InterPro" id="IPR014001">
    <property type="entry name" value="Helicase_ATP-bd"/>
</dbReference>
<dbReference type="CDD" id="cd00268">
    <property type="entry name" value="DEADc"/>
    <property type="match status" value="1"/>
</dbReference>
<dbReference type="OrthoDB" id="9805696at2"/>
<dbReference type="EMBL" id="CP041636">
    <property type="protein sequence ID" value="QDO97339.1"/>
    <property type="molecule type" value="Genomic_DNA"/>
</dbReference>
<sequence>MPDRENLSLKPGSRCYGLKWYPCRVTNLCRPILSNSQFSSLDLVEPIQRALTAEKHVAPTPIQAKAIPHLLQGRDLLGQAEAGAGKTVAFTLPILQHLSIDRHPAGPRKVRALILTTSRERVQHIQESFRAYGRFVRLSQVTVYEGPGKAAQAQALSRGIDILIGTPGRVVELINAGQLELNKLEIMVLDETDRMLELGVTNELRAIFEAAPTERQTIVFATTLPAEIKQLADNLLTDPVTVLANPPAPRLITTAQSARIRDTEARRRVRDLLPERMASRR</sequence>
<dbReference type="PROSITE" id="PS51195">
    <property type="entry name" value="Q_MOTIF"/>
    <property type="match status" value="1"/>
</dbReference>
<keyword evidence="1" id="KW-0547">Nucleotide-binding</keyword>
<dbReference type="InterPro" id="IPR044742">
    <property type="entry name" value="DEAD/DEAH_RhlB"/>
</dbReference>
<dbReference type="PANTHER" id="PTHR47959:SF13">
    <property type="entry name" value="ATP-DEPENDENT RNA HELICASE RHLE"/>
    <property type="match status" value="1"/>
</dbReference>
<evidence type="ECO:0000259" key="7">
    <source>
        <dbReference type="PROSITE" id="PS51195"/>
    </source>
</evidence>
<dbReference type="SMART" id="SM00487">
    <property type="entry name" value="DEXDc"/>
    <property type="match status" value="1"/>
</dbReference>
<dbReference type="InterPro" id="IPR011545">
    <property type="entry name" value="DEAD/DEAH_box_helicase_dom"/>
</dbReference>
<dbReference type="GO" id="GO:0005524">
    <property type="term" value="F:ATP binding"/>
    <property type="evidence" value="ECO:0007669"/>
    <property type="project" value="UniProtKB-KW"/>
</dbReference>
<dbReference type="KEGG" id="fer:FNB15_08700"/>
<evidence type="ECO:0000256" key="3">
    <source>
        <dbReference type="ARBA" id="ARBA00022806"/>
    </source>
</evidence>
<dbReference type="InterPro" id="IPR050079">
    <property type="entry name" value="DEAD_box_RNA_helicase"/>
</dbReference>
<evidence type="ECO:0000313" key="9">
    <source>
        <dbReference type="Proteomes" id="UP000317496"/>
    </source>
</evidence>
<evidence type="ECO:0000259" key="6">
    <source>
        <dbReference type="PROSITE" id="PS51192"/>
    </source>
</evidence>
<dbReference type="Gene3D" id="3.40.50.300">
    <property type="entry name" value="P-loop containing nucleotide triphosphate hydrolases"/>
    <property type="match status" value="1"/>
</dbReference>
<organism evidence="8 9">
    <name type="scientific">Ferrovibrio terrae</name>
    <dbReference type="NCBI Taxonomy" id="2594003"/>
    <lineage>
        <taxon>Bacteria</taxon>
        <taxon>Pseudomonadati</taxon>
        <taxon>Pseudomonadota</taxon>
        <taxon>Alphaproteobacteria</taxon>
        <taxon>Rhodospirillales</taxon>
        <taxon>Rhodospirillaceae</taxon>
        <taxon>Ferrovibrio</taxon>
    </lineage>
</organism>
<dbReference type="Proteomes" id="UP000317496">
    <property type="component" value="Chromosome"/>
</dbReference>
<dbReference type="PANTHER" id="PTHR47959">
    <property type="entry name" value="ATP-DEPENDENT RNA HELICASE RHLE-RELATED"/>
    <property type="match status" value="1"/>
</dbReference>
<dbReference type="GO" id="GO:0005829">
    <property type="term" value="C:cytosol"/>
    <property type="evidence" value="ECO:0007669"/>
    <property type="project" value="TreeGrafter"/>
</dbReference>
<evidence type="ECO:0000256" key="4">
    <source>
        <dbReference type="ARBA" id="ARBA00022840"/>
    </source>
</evidence>
<dbReference type="Pfam" id="PF00270">
    <property type="entry name" value="DEAD"/>
    <property type="match status" value="1"/>
</dbReference>
<evidence type="ECO:0000313" key="8">
    <source>
        <dbReference type="EMBL" id="QDO97339.1"/>
    </source>
</evidence>
<dbReference type="AlphaFoldDB" id="A0A516H0N1"/>
<dbReference type="SUPFAM" id="SSF52540">
    <property type="entry name" value="P-loop containing nucleoside triphosphate hydrolases"/>
    <property type="match status" value="1"/>
</dbReference>
<dbReference type="InterPro" id="IPR027417">
    <property type="entry name" value="P-loop_NTPase"/>
</dbReference>
<feature type="short sequence motif" description="Q motif" evidence="5">
    <location>
        <begin position="36"/>
        <end position="64"/>
    </location>
</feature>
<feature type="domain" description="DEAD-box RNA helicase Q" evidence="7">
    <location>
        <begin position="36"/>
        <end position="64"/>
    </location>
</feature>
<proteinExistence type="predicted"/>
<gene>
    <name evidence="8" type="ORF">FNB15_08700</name>
</gene>
<dbReference type="InterPro" id="IPR014014">
    <property type="entry name" value="RNA_helicase_DEAD_Q_motif"/>
</dbReference>
<evidence type="ECO:0000256" key="5">
    <source>
        <dbReference type="PROSITE-ProRule" id="PRU00552"/>
    </source>
</evidence>
<keyword evidence="9" id="KW-1185">Reference proteome</keyword>
<keyword evidence="3 8" id="KW-0347">Helicase</keyword>
<dbReference type="GO" id="GO:0003724">
    <property type="term" value="F:RNA helicase activity"/>
    <property type="evidence" value="ECO:0007669"/>
    <property type="project" value="InterPro"/>
</dbReference>
<keyword evidence="2" id="KW-0378">Hydrolase</keyword>
<evidence type="ECO:0000256" key="1">
    <source>
        <dbReference type="ARBA" id="ARBA00022741"/>
    </source>
</evidence>
<dbReference type="GO" id="GO:0003676">
    <property type="term" value="F:nucleic acid binding"/>
    <property type="evidence" value="ECO:0007669"/>
    <property type="project" value="InterPro"/>
</dbReference>
<dbReference type="GO" id="GO:0016787">
    <property type="term" value="F:hydrolase activity"/>
    <property type="evidence" value="ECO:0007669"/>
    <property type="project" value="UniProtKB-KW"/>
</dbReference>
<feature type="domain" description="Helicase ATP-binding" evidence="6">
    <location>
        <begin position="67"/>
        <end position="242"/>
    </location>
</feature>
<accession>A0A516H0N1</accession>